<evidence type="ECO:0000259" key="1">
    <source>
        <dbReference type="PROSITE" id="PS50181"/>
    </source>
</evidence>
<dbReference type="Pfam" id="PF12937">
    <property type="entry name" value="F-box-like"/>
    <property type="match status" value="1"/>
</dbReference>
<dbReference type="Proteomes" id="UP000242180">
    <property type="component" value="Unassembled WGS sequence"/>
</dbReference>
<gene>
    <name evidence="2" type="ORF">BCR43DRAFT_538629</name>
</gene>
<dbReference type="PROSITE" id="PS50181">
    <property type="entry name" value="FBOX"/>
    <property type="match status" value="1"/>
</dbReference>
<dbReference type="Gene3D" id="3.80.10.10">
    <property type="entry name" value="Ribonuclease Inhibitor"/>
    <property type="match status" value="2"/>
</dbReference>
<protein>
    <recommendedName>
        <fullName evidence="1">F-box domain-containing protein</fullName>
    </recommendedName>
</protein>
<dbReference type="OMA" id="PEINCHA"/>
<dbReference type="EMBL" id="MCGN01000011">
    <property type="protein sequence ID" value="ORY91318.1"/>
    <property type="molecule type" value="Genomic_DNA"/>
</dbReference>
<name>A0A1X2H1M5_SYNRA</name>
<sequence length="583" mass="67213">MLDIPDEVLYVIGQNLPTEDLYACLGVCRQWRLVFSRLFWRSVYLQKGANLAQFLGPFEAWAAAADVPVPILMHVRKVKLQLQENEWAHVDDIKILSRLCVHLQSLEVHLKRPWPNDQDMLTRLAPLTSTMFPSEMACLTRLYLDLPEINCHALKRTILPQVPHLVDLHLDRVDFSWGIKDMEVLHGLCPRLESIDIVATVCDNERVDRNIREERNPAKHLHCLRFRALFGLEQRYLNWVKYVTKKYRRTLEDLSLAGDIGTLPGHPDEVPDARFGEDDAPFNLLRSGNSRGKLRYLRLPDALFRERVLTPGLRHVSLTPSQHNHLWPTYYLDTVDASITSVKLECYPADFEPISDMLRRAVPNLTHLDLNCEAIYVELDTILSVCSHLNHLFLESTDRLVWDSTDSEHHTALQQLSLTECFVEEEVFVNINRHCINLAEIVLNGVALVSPEADEVPEVILLDLTGLSHLHSLSSKRISWSSSTDERDELNYIGACGAVVLLRPDNQERIYDIPCHHRTPEHWQRPSQHVLGVRPLRDDDAITEEFYDRMSQRASEAHGRFILEISCLPNLTCYVDDRRLLRE</sequence>
<evidence type="ECO:0000313" key="2">
    <source>
        <dbReference type="EMBL" id="ORY91318.1"/>
    </source>
</evidence>
<dbReference type="InParanoid" id="A0A1X2H1M5"/>
<dbReference type="AlphaFoldDB" id="A0A1X2H1M5"/>
<feature type="domain" description="F-box" evidence="1">
    <location>
        <begin position="1"/>
        <end position="43"/>
    </location>
</feature>
<dbReference type="InterPro" id="IPR032675">
    <property type="entry name" value="LRR_dom_sf"/>
</dbReference>
<reference evidence="2 3" key="1">
    <citation type="submission" date="2016-07" db="EMBL/GenBank/DDBJ databases">
        <title>Pervasive Adenine N6-methylation of Active Genes in Fungi.</title>
        <authorList>
            <consortium name="DOE Joint Genome Institute"/>
            <person name="Mondo S.J."/>
            <person name="Dannebaum R.O."/>
            <person name="Kuo R.C."/>
            <person name="Labutti K."/>
            <person name="Haridas S."/>
            <person name="Kuo A."/>
            <person name="Salamov A."/>
            <person name="Ahrendt S.R."/>
            <person name="Lipzen A."/>
            <person name="Sullivan W."/>
            <person name="Andreopoulos W.B."/>
            <person name="Clum A."/>
            <person name="Lindquist E."/>
            <person name="Daum C."/>
            <person name="Ramamoorthy G.K."/>
            <person name="Gryganskyi A."/>
            <person name="Culley D."/>
            <person name="Magnuson J.K."/>
            <person name="James T.Y."/>
            <person name="O'Malley M.A."/>
            <person name="Stajich J.E."/>
            <person name="Spatafora J.W."/>
            <person name="Visel A."/>
            <person name="Grigoriev I.V."/>
        </authorList>
    </citation>
    <scope>NUCLEOTIDE SEQUENCE [LARGE SCALE GENOMIC DNA]</scope>
    <source>
        <strain evidence="2 3">NRRL 2496</strain>
    </source>
</reference>
<keyword evidence="3" id="KW-1185">Reference proteome</keyword>
<organism evidence="2 3">
    <name type="scientific">Syncephalastrum racemosum</name>
    <name type="common">Filamentous fungus</name>
    <dbReference type="NCBI Taxonomy" id="13706"/>
    <lineage>
        <taxon>Eukaryota</taxon>
        <taxon>Fungi</taxon>
        <taxon>Fungi incertae sedis</taxon>
        <taxon>Mucoromycota</taxon>
        <taxon>Mucoromycotina</taxon>
        <taxon>Mucoromycetes</taxon>
        <taxon>Mucorales</taxon>
        <taxon>Syncephalastraceae</taxon>
        <taxon>Syncephalastrum</taxon>
    </lineage>
</organism>
<dbReference type="SUPFAM" id="SSF52047">
    <property type="entry name" value="RNI-like"/>
    <property type="match status" value="1"/>
</dbReference>
<dbReference type="InterPro" id="IPR036047">
    <property type="entry name" value="F-box-like_dom_sf"/>
</dbReference>
<dbReference type="SUPFAM" id="SSF81383">
    <property type="entry name" value="F-box domain"/>
    <property type="match status" value="1"/>
</dbReference>
<proteinExistence type="predicted"/>
<accession>A0A1X2H1M5</accession>
<dbReference type="InterPro" id="IPR001810">
    <property type="entry name" value="F-box_dom"/>
</dbReference>
<comment type="caution">
    <text evidence="2">The sequence shown here is derived from an EMBL/GenBank/DDBJ whole genome shotgun (WGS) entry which is preliminary data.</text>
</comment>
<evidence type="ECO:0000313" key="3">
    <source>
        <dbReference type="Proteomes" id="UP000242180"/>
    </source>
</evidence>